<dbReference type="Proteomes" id="UP001597197">
    <property type="component" value="Unassembled WGS sequence"/>
</dbReference>
<keyword evidence="1" id="KW-0732">Signal</keyword>
<proteinExistence type="predicted"/>
<sequence length="299" mass="32581">MKNPLFSLFLLLLAAASVVAKPAPKPTAVPDSVARYRAVVDSVQGTLRYQTGHLTLPGGIGELTVPTGYRYLDSAQSRRVLTTFWHNPRGLSLGMLFPKDKGPLDDNSWAYVIQYDDMGYVKDNDADDIDYADLLADMQQDLEEENPEREKAGFEAVHLMGWGANPYYNKSQHALHWAKVLRFGSSRDSTLNYNVRLLGRKGVLVLNAVAAPAQLAEIKASIPGLLANVSFAKGQQYTDYNAGIDEVAAYTIGGLVAGKVLAKVGFFAIILKFWKLGLLALGGGWAAIKRFFGIGAKEA</sequence>
<keyword evidence="3" id="KW-1185">Reference proteome</keyword>
<evidence type="ECO:0000313" key="3">
    <source>
        <dbReference type="Proteomes" id="UP001597197"/>
    </source>
</evidence>
<accession>A0ABW4QPS1</accession>
<feature type="chain" id="PRO_5046165523" evidence="1">
    <location>
        <begin position="21"/>
        <end position="299"/>
    </location>
</feature>
<dbReference type="Pfam" id="PF09935">
    <property type="entry name" value="DUF2167"/>
    <property type="match status" value="1"/>
</dbReference>
<dbReference type="RefSeq" id="WP_382311834.1">
    <property type="nucleotide sequence ID" value="NZ_JBHUFD010000001.1"/>
</dbReference>
<dbReference type="EMBL" id="JBHUFD010000001">
    <property type="protein sequence ID" value="MFD1871517.1"/>
    <property type="molecule type" value="Genomic_DNA"/>
</dbReference>
<reference evidence="3" key="1">
    <citation type="journal article" date="2019" name="Int. J. Syst. Evol. Microbiol.">
        <title>The Global Catalogue of Microorganisms (GCM) 10K type strain sequencing project: providing services to taxonomists for standard genome sequencing and annotation.</title>
        <authorList>
            <consortium name="The Broad Institute Genomics Platform"/>
            <consortium name="The Broad Institute Genome Sequencing Center for Infectious Disease"/>
            <person name="Wu L."/>
            <person name="Ma J."/>
        </authorList>
    </citation>
    <scope>NUCLEOTIDE SEQUENCE [LARGE SCALE GENOMIC DNA]</scope>
    <source>
        <strain evidence="3">CGMCC 1.15795</strain>
    </source>
</reference>
<feature type="signal peptide" evidence="1">
    <location>
        <begin position="1"/>
        <end position="20"/>
    </location>
</feature>
<gene>
    <name evidence="2" type="ORF">ACFSDX_03715</name>
</gene>
<dbReference type="InterPro" id="IPR018682">
    <property type="entry name" value="DUF2167_membr"/>
</dbReference>
<comment type="caution">
    <text evidence="2">The sequence shown here is derived from an EMBL/GenBank/DDBJ whole genome shotgun (WGS) entry which is preliminary data.</text>
</comment>
<protein>
    <submittedName>
        <fullName evidence="2">DUF2167 domain-containing protein</fullName>
    </submittedName>
</protein>
<organism evidence="2 3">
    <name type="scientific">Hymenobacter bucti</name>
    <dbReference type="NCBI Taxonomy" id="1844114"/>
    <lineage>
        <taxon>Bacteria</taxon>
        <taxon>Pseudomonadati</taxon>
        <taxon>Bacteroidota</taxon>
        <taxon>Cytophagia</taxon>
        <taxon>Cytophagales</taxon>
        <taxon>Hymenobacteraceae</taxon>
        <taxon>Hymenobacter</taxon>
    </lineage>
</organism>
<name>A0ABW4QPS1_9BACT</name>
<evidence type="ECO:0000256" key="1">
    <source>
        <dbReference type="SAM" id="SignalP"/>
    </source>
</evidence>
<evidence type="ECO:0000313" key="2">
    <source>
        <dbReference type="EMBL" id="MFD1871517.1"/>
    </source>
</evidence>